<feature type="non-terminal residue" evidence="2">
    <location>
        <position position="1"/>
    </location>
</feature>
<evidence type="ECO:0000313" key="3">
    <source>
        <dbReference type="Proteomes" id="UP000324800"/>
    </source>
</evidence>
<feature type="region of interest" description="Disordered" evidence="1">
    <location>
        <begin position="16"/>
        <end position="45"/>
    </location>
</feature>
<feature type="compositionally biased region" description="Basic and acidic residues" evidence="1">
    <location>
        <begin position="16"/>
        <end position="25"/>
    </location>
</feature>
<accession>A0A5J4TBB0</accession>
<feature type="non-terminal residue" evidence="2">
    <location>
        <position position="365"/>
    </location>
</feature>
<gene>
    <name evidence="2" type="ORF">EZS28_049748</name>
</gene>
<reference evidence="2 3" key="1">
    <citation type="submission" date="2019-03" db="EMBL/GenBank/DDBJ databases">
        <title>Single cell metagenomics reveals metabolic interactions within the superorganism composed of flagellate Streblomastix strix and complex community of Bacteroidetes bacteria on its surface.</title>
        <authorList>
            <person name="Treitli S.C."/>
            <person name="Kolisko M."/>
            <person name="Husnik F."/>
            <person name="Keeling P."/>
            <person name="Hampl V."/>
        </authorList>
    </citation>
    <scope>NUCLEOTIDE SEQUENCE [LARGE SCALE GENOMIC DNA]</scope>
    <source>
        <strain evidence="2">ST1C</strain>
    </source>
</reference>
<dbReference type="Proteomes" id="UP000324800">
    <property type="component" value="Unassembled WGS sequence"/>
</dbReference>
<evidence type="ECO:0000313" key="2">
    <source>
        <dbReference type="EMBL" id="KAA6354725.1"/>
    </source>
</evidence>
<dbReference type="AlphaFoldDB" id="A0A5J4TBB0"/>
<proteinExistence type="predicted"/>
<evidence type="ECO:0000256" key="1">
    <source>
        <dbReference type="SAM" id="MobiDB-lite"/>
    </source>
</evidence>
<comment type="caution">
    <text evidence="2">The sequence shown here is derived from an EMBL/GenBank/DDBJ whole genome shotgun (WGS) entry which is preliminary data.</text>
</comment>
<feature type="compositionally biased region" description="Acidic residues" evidence="1">
    <location>
        <begin position="26"/>
        <end position="37"/>
    </location>
</feature>
<name>A0A5J4TBB0_9EUKA</name>
<protein>
    <recommendedName>
        <fullName evidence="4">Tyr recombinase domain-containing protein</fullName>
    </recommendedName>
</protein>
<sequence length="365" mass="42301">RISLVGVIKGNNYEREGIERGREGTGDETEDGGEESESSNREDIGFRDKLRQNGARLFRNALKAFGLSINAIRSIIDSWHGSCRRHACALSAFWEYMKRKGMSVEQLARIDKPYIIIAEYITDIIKDQTDAFVIHARTSISTMFELMVRQEKNLRNKVIEQLMLQPVSNTRKVIREVTIWKMEQLLDYIVKLSTQRDEGSLIVIELRRMVINIFMVYSVLRLSVIQRAMLDVQQIEQGMIIIYINLLKGKRGKVEVTLKRVENKAACPTIWFEAWNEKRKIKTTDRDLLWKNGENKRSLTPDECSKEVHIVMNSTGIDNKHSITTIRKAAISAMQNKNKTKIEIDRWSRYSELADAVRENYDVNN</sequence>
<dbReference type="EMBL" id="SNRW01035808">
    <property type="protein sequence ID" value="KAA6354725.1"/>
    <property type="molecule type" value="Genomic_DNA"/>
</dbReference>
<organism evidence="2 3">
    <name type="scientific">Streblomastix strix</name>
    <dbReference type="NCBI Taxonomy" id="222440"/>
    <lineage>
        <taxon>Eukaryota</taxon>
        <taxon>Metamonada</taxon>
        <taxon>Preaxostyla</taxon>
        <taxon>Oxymonadida</taxon>
        <taxon>Streblomastigidae</taxon>
        <taxon>Streblomastix</taxon>
    </lineage>
</organism>
<evidence type="ECO:0008006" key="4">
    <source>
        <dbReference type="Google" id="ProtNLM"/>
    </source>
</evidence>